<name>A0A834N6Z5_VESGE</name>
<gene>
    <name evidence="2" type="ORF">HZH68_008471</name>
</gene>
<evidence type="ECO:0008006" key="4">
    <source>
        <dbReference type="Google" id="ProtNLM"/>
    </source>
</evidence>
<dbReference type="SUPFAM" id="SSF100910">
    <property type="entry name" value="Chemosensory protein Csp2"/>
    <property type="match status" value="1"/>
</dbReference>
<dbReference type="Gene3D" id="1.10.2080.10">
    <property type="entry name" value="Insect odorant-binding protein A10/Ejaculatory bulb-specific protein 3"/>
    <property type="match status" value="1"/>
</dbReference>
<evidence type="ECO:0000313" key="2">
    <source>
        <dbReference type="EMBL" id="KAF7397249.1"/>
    </source>
</evidence>
<protein>
    <recommendedName>
        <fullName evidence="4">Chemosensory protein</fullName>
    </recommendedName>
</protein>
<dbReference type="InterPro" id="IPR036682">
    <property type="entry name" value="OS_D_A10/PebIII_sf"/>
</dbReference>
<feature type="signal peptide" evidence="1">
    <location>
        <begin position="1"/>
        <end position="20"/>
    </location>
</feature>
<organism evidence="2 3">
    <name type="scientific">Vespula germanica</name>
    <name type="common">German yellow jacket</name>
    <name type="synonym">Paravespula germanica</name>
    <dbReference type="NCBI Taxonomy" id="30212"/>
    <lineage>
        <taxon>Eukaryota</taxon>
        <taxon>Metazoa</taxon>
        <taxon>Ecdysozoa</taxon>
        <taxon>Arthropoda</taxon>
        <taxon>Hexapoda</taxon>
        <taxon>Insecta</taxon>
        <taxon>Pterygota</taxon>
        <taxon>Neoptera</taxon>
        <taxon>Endopterygota</taxon>
        <taxon>Hymenoptera</taxon>
        <taxon>Apocrita</taxon>
        <taxon>Aculeata</taxon>
        <taxon>Vespoidea</taxon>
        <taxon>Vespidae</taxon>
        <taxon>Vespinae</taxon>
        <taxon>Vespula</taxon>
    </lineage>
</organism>
<sequence>MKARIVIVFSLAVIVASCQGQDDMNRLTDKSFVRKQLDCILERRPCDKIGQNMKDLIPIIAYNNCQRCNPLLKQRYAKLRNFMLHHYPNEWNAIIQYYSKRLSIQG</sequence>
<proteinExistence type="predicted"/>
<keyword evidence="1" id="KW-0732">Signal</keyword>
<comment type="caution">
    <text evidence="2">The sequence shown here is derived from an EMBL/GenBank/DDBJ whole genome shotgun (WGS) entry which is preliminary data.</text>
</comment>
<keyword evidence="3" id="KW-1185">Reference proteome</keyword>
<dbReference type="EMBL" id="JACSDZ010000008">
    <property type="protein sequence ID" value="KAF7397249.1"/>
    <property type="molecule type" value="Genomic_DNA"/>
</dbReference>
<dbReference type="PANTHER" id="PTHR11257">
    <property type="entry name" value="CHEMOSENSORY PROTEIN-RELATED"/>
    <property type="match status" value="1"/>
</dbReference>
<accession>A0A834N6Z5</accession>
<dbReference type="PROSITE" id="PS51257">
    <property type="entry name" value="PROKAR_LIPOPROTEIN"/>
    <property type="match status" value="1"/>
</dbReference>
<dbReference type="Pfam" id="PF03392">
    <property type="entry name" value="OS-D"/>
    <property type="match status" value="1"/>
</dbReference>
<evidence type="ECO:0000256" key="1">
    <source>
        <dbReference type="SAM" id="SignalP"/>
    </source>
</evidence>
<dbReference type="AlphaFoldDB" id="A0A834N6Z5"/>
<dbReference type="Proteomes" id="UP000617340">
    <property type="component" value="Unassembled WGS sequence"/>
</dbReference>
<dbReference type="InterPro" id="IPR005055">
    <property type="entry name" value="A10/PebIII"/>
</dbReference>
<evidence type="ECO:0000313" key="3">
    <source>
        <dbReference type="Proteomes" id="UP000617340"/>
    </source>
</evidence>
<feature type="chain" id="PRO_5032546753" description="Chemosensory protein" evidence="1">
    <location>
        <begin position="21"/>
        <end position="106"/>
    </location>
</feature>
<dbReference type="PANTHER" id="PTHR11257:SF11">
    <property type="entry name" value="CHEMOSENSORY PROTEIN 17"/>
    <property type="match status" value="1"/>
</dbReference>
<reference evidence="2" key="1">
    <citation type="journal article" date="2020" name="G3 (Bethesda)">
        <title>High-Quality Assemblies for Three Invasive Social Wasps from the &lt;i&gt;Vespula&lt;/i&gt; Genus.</title>
        <authorList>
            <person name="Harrop T.W.R."/>
            <person name="Guhlin J."/>
            <person name="McLaughlin G.M."/>
            <person name="Permina E."/>
            <person name="Stockwell P."/>
            <person name="Gilligan J."/>
            <person name="Le Lec M.F."/>
            <person name="Gruber M.A.M."/>
            <person name="Quinn O."/>
            <person name="Lovegrove M."/>
            <person name="Duncan E.J."/>
            <person name="Remnant E.J."/>
            <person name="Van Eeckhoven J."/>
            <person name="Graham B."/>
            <person name="Knapp R.A."/>
            <person name="Langford K.W."/>
            <person name="Kronenberg Z."/>
            <person name="Press M.O."/>
            <person name="Eacker S.M."/>
            <person name="Wilson-Rankin E.E."/>
            <person name="Purcell J."/>
            <person name="Lester P.J."/>
            <person name="Dearden P.K."/>
        </authorList>
    </citation>
    <scope>NUCLEOTIDE SEQUENCE</scope>
    <source>
        <strain evidence="2">Linc-1</strain>
    </source>
</reference>